<dbReference type="Proteomes" id="UP001162891">
    <property type="component" value="Chromosome"/>
</dbReference>
<dbReference type="EMBL" id="AP025591">
    <property type="protein sequence ID" value="BDG01551.1"/>
    <property type="molecule type" value="Genomic_DNA"/>
</dbReference>
<keyword evidence="1" id="KW-0812">Transmembrane</keyword>
<keyword evidence="3" id="KW-1185">Reference proteome</keyword>
<protein>
    <submittedName>
        <fullName evidence="2">Uncharacterized protein</fullName>
    </submittedName>
</protein>
<keyword evidence="1" id="KW-1133">Transmembrane helix</keyword>
<keyword evidence="1" id="KW-0472">Membrane</keyword>
<gene>
    <name evidence="2" type="ORF">AMOR_05470</name>
</gene>
<evidence type="ECO:0000256" key="1">
    <source>
        <dbReference type="SAM" id="Phobius"/>
    </source>
</evidence>
<dbReference type="RefSeq" id="WP_248358186.1">
    <property type="nucleotide sequence ID" value="NZ_AP025591.1"/>
</dbReference>
<evidence type="ECO:0000313" key="3">
    <source>
        <dbReference type="Proteomes" id="UP001162891"/>
    </source>
</evidence>
<evidence type="ECO:0000313" key="2">
    <source>
        <dbReference type="EMBL" id="BDG01551.1"/>
    </source>
</evidence>
<sequence>MPRSILVAIIAASLVGLLGLAAFAHSVAGLTDHTGVDLFAQVVTVISLALCPAFAMFTVRGLLRRGARTRYVAFAVSFATSLVFALILLVALITLAAARPGPVDFIVPVAVVILNGAPVVAVAWSLSRPSAKTWVTSSPPVH</sequence>
<name>A0ABM7WQ05_9BACT</name>
<proteinExistence type="predicted"/>
<feature type="transmembrane region" description="Helical" evidence="1">
    <location>
        <begin position="38"/>
        <end position="59"/>
    </location>
</feature>
<reference evidence="3" key="1">
    <citation type="journal article" date="2022" name="Int. J. Syst. Evol. Microbiol.">
        <title>Anaeromyxobacter oryzae sp. nov., Anaeromyxobacter diazotrophicus sp. nov. and Anaeromyxobacter paludicola sp. nov., isolated from paddy soils.</title>
        <authorList>
            <person name="Itoh H."/>
            <person name="Xu Z."/>
            <person name="Mise K."/>
            <person name="Masuda Y."/>
            <person name="Ushijima N."/>
            <person name="Hayakawa C."/>
            <person name="Shiratori Y."/>
            <person name="Senoo K."/>
        </authorList>
    </citation>
    <scope>NUCLEOTIDE SEQUENCE [LARGE SCALE GENOMIC DNA]</scope>
    <source>
        <strain evidence="3">Red232</strain>
    </source>
</reference>
<feature type="transmembrane region" description="Helical" evidence="1">
    <location>
        <begin position="105"/>
        <end position="126"/>
    </location>
</feature>
<accession>A0ABM7WQ05</accession>
<organism evidence="2 3">
    <name type="scientific">Anaeromyxobacter oryzae</name>
    <dbReference type="NCBI Taxonomy" id="2918170"/>
    <lineage>
        <taxon>Bacteria</taxon>
        <taxon>Pseudomonadati</taxon>
        <taxon>Myxococcota</taxon>
        <taxon>Myxococcia</taxon>
        <taxon>Myxococcales</taxon>
        <taxon>Cystobacterineae</taxon>
        <taxon>Anaeromyxobacteraceae</taxon>
        <taxon>Anaeromyxobacter</taxon>
    </lineage>
</organism>
<feature type="transmembrane region" description="Helical" evidence="1">
    <location>
        <begin position="71"/>
        <end position="93"/>
    </location>
</feature>